<dbReference type="CDD" id="cd01087">
    <property type="entry name" value="Prolidase"/>
    <property type="match status" value="1"/>
</dbReference>
<feature type="domain" description="Aminopeptidase P N-terminal" evidence="14">
    <location>
        <begin position="12"/>
        <end position="146"/>
    </location>
</feature>
<keyword evidence="8" id="KW-0482">Metalloprotease</keyword>
<dbReference type="InterPro" id="IPR001714">
    <property type="entry name" value="Pept_M24_MAP"/>
</dbReference>
<evidence type="ECO:0000256" key="7">
    <source>
        <dbReference type="ARBA" id="ARBA00022801"/>
    </source>
</evidence>
<evidence type="ECO:0000256" key="3">
    <source>
        <dbReference type="ARBA" id="ARBA00008766"/>
    </source>
</evidence>
<organism evidence="15 16">
    <name type="scientific">Salinisphaera hydrothermalis (strain C41B8)</name>
    <dbReference type="NCBI Taxonomy" id="1304275"/>
    <lineage>
        <taxon>Bacteria</taxon>
        <taxon>Pseudomonadati</taxon>
        <taxon>Pseudomonadota</taxon>
        <taxon>Gammaproteobacteria</taxon>
        <taxon>Salinisphaerales</taxon>
        <taxon>Salinisphaeraceae</taxon>
        <taxon>Salinisphaera</taxon>
    </lineage>
</organism>
<dbReference type="PANTHER" id="PTHR43226:SF4">
    <property type="entry name" value="XAA-PRO AMINOPEPTIDASE 3"/>
    <property type="match status" value="1"/>
</dbReference>
<dbReference type="InterPro" id="IPR000994">
    <property type="entry name" value="Pept_M24"/>
</dbReference>
<evidence type="ECO:0000313" key="15">
    <source>
        <dbReference type="EMBL" id="KEZ77555.1"/>
    </source>
</evidence>
<dbReference type="EC" id="3.4.11.9" evidence="4"/>
<dbReference type="Pfam" id="PF00557">
    <property type="entry name" value="Peptidase_M24"/>
    <property type="match status" value="1"/>
</dbReference>
<comment type="similarity">
    <text evidence="3">Belongs to the peptidase M24B family.</text>
</comment>
<proteinExistence type="inferred from homology"/>
<evidence type="ECO:0000259" key="14">
    <source>
        <dbReference type="SMART" id="SM01011"/>
    </source>
</evidence>
<dbReference type="GO" id="GO:0070006">
    <property type="term" value="F:metalloaminopeptidase activity"/>
    <property type="evidence" value="ECO:0007669"/>
    <property type="project" value="InterPro"/>
</dbReference>
<accession>A0A084ILH1</accession>
<sequence>MIPDQSHLDHADKPSDHAERRDALSRTIGPTGIAVIAATPERNRNNDVDYPYRPNSDFRYLTGFGEPLSIAVLAPGREEGEYVLFCRERDPAAETWIGHRAGTEGAMARFGADQAFPIEEFDARIGDMLSNRECLYMTQGIHPEFEQRLLTCLNDLRSRGRHAAPPEQIISINSVVHEMRLRKSNNELALMRQAAATSAAGHRAAMKAAAPGVYEYQLEATLHYVYGLDGMSWAYPTIVGAGANACVLHYVENAAPLADGDLVLIDSGAEYRGYAGDITRTFPANGRFTDTQREIYDIVLAANEAAIAVCRAGEKANAPHQTALNTLVDGLLELGFVSGDRDSVIEDESYKTFFMHGTSHWLGMDVHDVGLYKKHGEWRDLEPGMVLTIEPGLYIPPGTEGVDSRYWGIGIRVEDDVVITDGEPEVLTAGVPKAPVDIETLMDERA</sequence>
<dbReference type="EMBL" id="APNK01000011">
    <property type="protein sequence ID" value="KEZ77555.1"/>
    <property type="molecule type" value="Genomic_DNA"/>
</dbReference>
<evidence type="ECO:0000256" key="13">
    <source>
        <dbReference type="SAM" id="MobiDB-lite"/>
    </source>
</evidence>
<keyword evidence="5" id="KW-0645">Protease</keyword>
<evidence type="ECO:0000256" key="1">
    <source>
        <dbReference type="ARBA" id="ARBA00001424"/>
    </source>
</evidence>
<dbReference type="PROSITE" id="PS00491">
    <property type="entry name" value="PROLINE_PEPTIDASE"/>
    <property type="match status" value="1"/>
</dbReference>
<dbReference type="GO" id="GO:0006508">
    <property type="term" value="P:proteolysis"/>
    <property type="evidence" value="ECO:0007669"/>
    <property type="project" value="UniProtKB-KW"/>
</dbReference>
<dbReference type="InterPro" id="IPR036005">
    <property type="entry name" value="Creatinase/aminopeptidase-like"/>
</dbReference>
<dbReference type="eggNOG" id="COG0006">
    <property type="taxonomic scope" value="Bacteria"/>
</dbReference>
<dbReference type="Gene3D" id="3.90.230.10">
    <property type="entry name" value="Creatinase/methionine aminopeptidase superfamily"/>
    <property type="match status" value="1"/>
</dbReference>
<dbReference type="FunFam" id="3.90.230.10:FF:000002">
    <property type="entry name" value="Xaa-Pro aminopeptidase 3"/>
    <property type="match status" value="1"/>
</dbReference>
<dbReference type="SUPFAM" id="SSF53092">
    <property type="entry name" value="Creatinase/prolidase N-terminal domain"/>
    <property type="match status" value="1"/>
</dbReference>
<dbReference type="SUPFAM" id="SSF55920">
    <property type="entry name" value="Creatinase/aminopeptidase"/>
    <property type="match status" value="1"/>
</dbReference>
<keyword evidence="9" id="KW-0464">Manganese</keyword>
<dbReference type="InterPro" id="IPR052433">
    <property type="entry name" value="X-Pro_dipept-like"/>
</dbReference>
<evidence type="ECO:0000256" key="4">
    <source>
        <dbReference type="ARBA" id="ARBA00012574"/>
    </source>
</evidence>
<dbReference type="GO" id="GO:0030145">
    <property type="term" value="F:manganese ion binding"/>
    <property type="evidence" value="ECO:0007669"/>
    <property type="project" value="InterPro"/>
</dbReference>
<keyword evidence="16" id="KW-1185">Reference proteome</keyword>
<protein>
    <recommendedName>
        <fullName evidence="10">Xaa-Pro aminopeptidase</fullName>
        <ecNumber evidence="4">3.4.11.9</ecNumber>
    </recommendedName>
    <alternativeName>
        <fullName evidence="11">Aminopeptidase P II</fullName>
    </alternativeName>
    <alternativeName>
        <fullName evidence="12">X-Pro aminopeptidase</fullName>
    </alternativeName>
</protein>
<evidence type="ECO:0000313" key="16">
    <source>
        <dbReference type="Proteomes" id="UP000028302"/>
    </source>
</evidence>
<dbReference type="RefSeq" id="WP_232226031.1">
    <property type="nucleotide sequence ID" value="NZ_APNK01000011.1"/>
</dbReference>
<evidence type="ECO:0000256" key="8">
    <source>
        <dbReference type="ARBA" id="ARBA00023049"/>
    </source>
</evidence>
<dbReference type="PATRIC" id="fig|1304275.5.peg.1885"/>
<dbReference type="SMART" id="SM01011">
    <property type="entry name" value="AMP_N"/>
    <property type="match status" value="1"/>
</dbReference>
<evidence type="ECO:0000256" key="6">
    <source>
        <dbReference type="ARBA" id="ARBA00022723"/>
    </source>
</evidence>
<feature type="region of interest" description="Disordered" evidence="13">
    <location>
        <begin position="1"/>
        <end position="25"/>
    </location>
</feature>
<comment type="cofactor">
    <cofactor evidence="2">
        <name>Mn(2+)</name>
        <dbReference type="ChEBI" id="CHEBI:29035"/>
    </cofactor>
</comment>
<evidence type="ECO:0000256" key="11">
    <source>
        <dbReference type="ARBA" id="ARBA00075356"/>
    </source>
</evidence>
<dbReference type="PANTHER" id="PTHR43226">
    <property type="entry name" value="XAA-PRO AMINOPEPTIDASE 3"/>
    <property type="match status" value="1"/>
</dbReference>
<dbReference type="STRING" id="1304275.C41B8_09261"/>
<feature type="compositionally biased region" description="Basic and acidic residues" evidence="13">
    <location>
        <begin position="1"/>
        <end position="24"/>
    </location>
</feature>
<evidence type="ECO:0000256" key="10">
    <source>
        <dbReference type="ARBA" id="ARBA00069363"/>
    </source>
</evidence>
<name>A0A084ILH1_SALHC</name>
<evidence type="ECO:0000256" key="9">
    <source>
        <dbReference type="ARBA" id="ARBA00023211"/>
    </source>
</evidence>
<comment type="caution">
    <text evidence="15">The sequence shown here is derived from an EMBL/GenBank/DDBJ whole genome shotgun (WGS) entry which is preliminary data.</text>
</comment>
<dbReference type="Proteomes" id="UP000028302">
    <property type="component" value="Unassembled WGS sequence"/>
</dbReference>
<evidence type="ECO:0000256" key="5">
    <source>
        <dbReference type="ARBA" id="ARBA00022670"/>
    </source>
</evidence>
<dbReference type="AlphaFoldDB" id="A0A084ILH1"/>
<dbReference type="Gene3D" id="3.40.350.10">
    <property type="entry name" value="Creatinase/prolidase N-terminal domain"/>
    <property type="match status" value="1"/>
</dbReference>
<dbReference type="InterPro" id="IPR001131">
    <property type="entry name" value="Peptidase_M24B_aminopep-P_CS"/>
</dbReference>
<dbReference type="InterPro" id="IPR029149">
    <property type="entry name" value="Creatin/AminoP/Spt16_N"/>
</dbReference>
<keyword evidence="6" id="KW-0479">Metal-binding</keyword>
<dbReference type="GO" id="GO:0005829">
    <property type="term" value="C:cytosol"/>
    <property type="evidence" value="ECO:0007669"/>
    <property type="project" value="TreeGrafter"/>
</dbReference>
<dbReference type="Pfam" id="PF05195">
    <property type="entry name" value="AMP_N"/>
    <property type="match status" value="1"/>
</dbReference>
<evidence type="ECO:0000256" key="2">
    <source>
        <dbReference type="ARBA" id="ARBA00001936"/>
    </source>
</evidence>
<dbReference type="InterPro" id="IPR007865">
    <property type="entry name" value="Aminopep_P_N"/>
</dbReference>
<keyword evidence="7" id="KW-0378">Hydrolase</keyword>
<comment type="catalytic activity">
    <reaction evidence="1">
        <text>Release of any N-terminal amino acid, including proline, that is linked to proline, even from a dipeptide or tripeptide.</text>
        <dbReference type="EC" id="3.4.11.9"/>
    </reaction>
</comment>
<evidence type="ECO:0000256" key="12">
    <source>
        <dbReference type="ARBA" id="ARBA00081411"/>
    </source>
</evidence>
<reference evidence="15 16" key="1">
    <citation type="submission" date="2013-03" db="EMBL/GenBank/DDBJ databases">
        <title>Salinisphaera hydrothermalis C41B8 Genome Sequencing.</title>
        <authorList>
            <person name="Li C."/>
            <person name="Lai Q."/>
            <person name="Shao Z."/>
        </authorList>
    </citation>
    <scope>NUCLEOTIDE SEQUENCE [LARGE SCALE GENOMIC DNA]</scope>
    <source>
        <strain evidence="15 16">C41B8</strain>
    </source>
</reference>
<gene>
    <name evidence="15" type="ORF">C41B8_09261</name>
</gene>
<dbReference type="PRINTS" id="PR00599">
    <property type="entry name" value="MAPEPTIDASE"/>
</dbReference>